<dbReference type="PANTHER" id="PTHR36310:SF1">
    <property type="entry name" value="CYCLIN-DEPENDENT PROTEIN KINASE INHIBITOR SMR11"/>
    <property type="match status" value="1"/>
</dbReference>
<proteinExistence type="predicted"/>
<evidence type="ECO:0000313" key="2">
    <source>
        <dbReference type="EMBL" id="KAJ8898837.1"/>
    </source>
</evidence>
<dbReference type="PANTHER" id="PTHR36310">
    <property type="entry name" value="CYCLIN-DEPENDENT PROTEIN KINASE INHIBITOR SMR11"/>
    <property type="match status" value="1"/>
</dbReference>
<reference evidence="2 3" key="1">
    <citation type="submission" date="2021-09" db="EMBL/GenBank/DDBJ databases">
        <title>Genomic insights and catalytic innovation underlie evolution of tropane alkaloids biosynthesis.</title>
        <authorList>
            <person name="Wang Y.-J."/>
            <person name="Tian T."/>
            <person name="Huang J.-P."/>
            <person name="Huang S.-X."/>
        </authorList>
    </citation>
    <scope>NUCLEOTIDE SEQUENCE [LARGE SCALE GENOMIC DNA]</scope>
    <source>
        <strain evidence="2">KIB-2018</strain>
        <tissue evidence="2">Leaf</tissue>
    </source>
</reference>
<dbReference type="InterPro" id="IPR038971">
    <property type="entry name" value="SMR11/SMR16"/>
</dbReference>
<comment type="caution">
    <text evidence="2">The sequence shown here is derived from an EMBL/GenBank/DDBJ whole genome shotgun (WGS) entry which is preliminary data.</text>
</comment>
<evidence type="ECO:0000313" key="3">
    <source>
        <dbReference type="Proteomes" id="UP001159364"/>
    </source>
</evidence>
<protein>
    <submittedName>
        <fullName evidence="2">Uncharacterized protein</fullName>
    </submittedName>
</protein>
<feature type="region of interest" description="Disordered" evidence="1">
    <location>
        <begin position="1"/>
        <end position="22"/>
    </location>
</feature>
<sequence length="212" mass="23191">MEDSCSCVDESVESNPSCPKSCKDLDAKNPKFELPSLGPLTPDTTKENGNFPFNLNSPPTLPKLLISESNTNDIPASPKTPKDGVFDPFAPGPNEMAMAPHCKKYLDEARASVSRCLNFTSSFRRCSFDADSFTDEEMFETVYENLLEAIVFKQTEGALTQVPNEECDSDACRTPPLAPRLNGLAETCPGAPLKSTVKSRVIDLGLCRKLEF</sequence>
<gene>
    <name evidence="2" type="ORF">K2173_008146</name>
</gene>
<dbReference type="AlphaFoldDB" id="A0AAV8UC63"/>
<accession>A0AAV8UC63</accession>
<organism evidence="2 3">
    <name type="scientific">Erythroxylum novogranatense</name>
    <dbReference type="NCBI Taxonomy" id="1862640"/>
    <lineage>
        <taxon>Eukaryota</taxon>
        <taxon>Viridiplantae</taxon>
        <taxon>Streptophyta</taxon>
        <taxon>Embryophyta</taxon>
        <taxon>Tracheophyta</taxon>
        <taxon>Spermatophyta</taxon>
        <taxon>Magnoliopsida</taxon>
        <taxon>eudicotyledons</taxon>
        <taxon>Gunneridae</taxon>
        <taxon>Pentapetalae</taxon>
        <taxon>rosids</taxon>
        <taxon>fabids</taxon>
        <taxon>Malpighiales</taxon>
        <taxon>Erythroxylaceae</taxon>
        <taxon>Erythroxylum</taxon>
    </lineage>
</organism>
<keyword evidence="3" id="KW-1185">Reference proteome</keyword>
<dbReference type="Proteomes" id="UP001159364">
    <property type="component" value="Linkage Group LG08"/>
</dbReference>
<evidence type="ECO:0000256" key="1">
    <source>
        <dbReference type="SAM" id="MobiDB-lite"/>
    </source>
</evidence>
<name>A0AAV8UC63_9ROSI</name>
<dbReference type="EMBL" id="JAIWQS010000008">
    <property type="protein sequence ID" value="KAJ8898837.1"/>
    <property type="molecule type" value="Genomic_DNA"/>
</dbReference>